<comment type="caution">
    <text evidence="2">The sequence shown here is derived from an EMBL/GenBank/DDBJ whole genome shotgun (WGS) entry which is preliminary data.</text>
</comment>
<proteinExistence type="predicted"/>
<dbReference type="GO" id="GO:0016740">
    <property type="term" value="F:transferase activity"/>
    <property type="evidence" value="ECO:0007669"/>
    <property type="project" value="UniProtKB-KW"/>
</dbReference>
<dbReference type="Proteomes" id="UP000588112">
    <property type="component" value="Unassembled WGS sequence"/>
</dbReference>
<evidence type="ECO:0000313" key="2">
    <source>
        <dbReference type="EMBL" id="MBB5628186.1"/>
    </source>
</evidence>
<accession>A0A7W8Z636</accession>
<dbReference type="Gene3D" id="3.30.160.270">
    <property type="match status" value="1"/>
</dbReference>
<keyword evidence="3" id="KW-1185">Reference proteome</keyword>
<keyword evidence="1" id="KW-0808">Transferase</keyword>
<dbReference type="RefSeq" id="WP_184612744.1">
    <property type="nucleotide sequence ID" value="NZ_BOOS01000017.1"/>
</dbReference>
<dbReference type="AlphaFoldDB" id="A0A7W8Z636"/>
<reference evidence="2 3" key="1">
    <citation type="submission" date="2020-08" db="EMBL/GenBank/DDBJ databases">
        <title>Sequencing the genomes of 1000 actinobacteria strains.</title>
        <authorList>
            <person name="Klenk H.-P."/>
        </authorList>
    </citation>
    <scope>NUCLEOTIDE SEQUENCE [LARGE SCALE GENOMIC DNA]</scope>
    <source>
        <strain evidence="2 3">DSM 45790</strain>
    </source>
</reference>
<evidence type="ECO:0000313" key="3">
    <source>
        <dbReference type="Proteomes" id="UP000588112"/>
    </source>
</evidence>
<sequence length="98" mass="9753">MGDLDVASPAAPAGHDVRGSCADDGTLAALIGALGEKGIKVRVLDRARHPGDGEPAVHTVYVECELDGTLSWGTGVGANDAVALCKGVASALGRAYPA</sequence>
<dbReference type="InterPro" id="IPR036230">
    <property type="entry name" value="LeuA_allosteric_dom_sf"/>
</dbReference>
<name>A0A7W8Z636_9ACTN</name>
<organism evidence="2 3">
    <name type="scientific">Sphaerisporangium krabiense</name>
    <dbReference type="NCBI Taxonomy" id="763782"/>
    <lineage>
        <taxon>Bacteria</taxon>
        <taxon>Bacillati</taxon>
        <taxon>Actinomycetota</taxon>
        <taxon>Actinomycetes</taxon>
        <taxon>Streptosporangiales</taxon>
        <taxon>Streptosporangiaceae</taxon>
        <taxon>Sphaerisporangium</taxon>
    </lineage>
</organism>
<evidence type="ECO:0008006" key="4">
    <source>
        <dbReference type="Google" id="ProtNLM"/>
    </source>
</evidence>
<evidence type="ECO:0000256" key="1">
    <source>
        <dbReference type="ARBA" id="ARBA00022679"/>
    </source>
</evidence>
<protein>
    <recommendedName>
        <fullName evidence="4">2-isopropylmalate synthase LeuA allosteric (dimerisation) domain-containing protein</fullName>
    </recommendedName>
</protein>
<dbReference type="SUPFAM" id="SSF110921">
    <property type="entry name" value="2-isopropylmalate synthase LeuA, allosteric (dimerisation) domain"/>
    <property type="match status" value="1"/>
</dbReference>
<gene>
    <name evidence="2" type="ORF">BJ981_003885</name>
</gene>
<dbReference type="EMBL" id="JACHBR010000001">
    <property type="protein sequence ID" value="MBB5628186.1"/>
    <property type="molecule type" value="Genomic_DNA"/>
</dbReference>